<dbReference type="OrthoDB" id="6730379at2759"/>
<evidence type="ECO:0000313" key="3">
    <source>
        <dbReference type="EMBL" id="KZV78805.1"/>
    </source>
</evidence>
<gene>
    <name evidence="3" type="ORF">EXIGLDRAFT_783246</name>
</gene>
<sequence length="127" mass="13640">MSTPNLATDGDVARFIDRQRNLLQKERDAVIEQSTLLLSSCSAKLLEQRGLALLNLGVVNVRIGLGGKTLVELERPAAHASSPVFPPYTFRPGDLARIDEQTATAPKAGAKASKKLSDTKDAKEIEG</sequence>
<dbReference type="Gene3D" id="2.40.30.270">
    <property type="match status" value="1"/>
</dbReference>
<dbReference type="InterPro" id="IPR048761">
    <property type="entry name" value="SMUBP-2_HCS1_1B"/>
</dbReference>
<feature type="compositionally biased region" description="Basic and acidic residues" evidence="1">
    <location>
        <begin position="115"/>
        <end position="127"/>
    </location>
</feature>
<evidence type="ECO:0000313" key="4">
    <source>
        <dbReference type="Proteomes" id="UP000077266"/>
    </source>
</evidence>
<feature type="non-terminal residue" evidence="3">
    <location>
        <position position="127"/>
    </location>
</feature>
<dbReference type="InParanoid" id="A0A166N6I3"/>
<keyword evidence="4" id="KW-1185">Reference proteome</keyword>
<dbReference type="Proteomes" id="UP000077266">
    <property type="component" value="Unassembled WGS sequence"/>
</dbReference>
<dbReference type="GO" id="GO:0003723">
    <property type="term" value="F:RNA binding"/>
    <property type="evidence" value="ECO:0007669"/>
    <property type="project" value="InterPro"/>
</dbReference>
<dbReference type="AlphaFoldDB" id="A0A166N6I3"/>
<organism evidence="3 4">
    <name type="scientific">Exidia glandulosa HHB12029</name>
    <dbReference type="NCBI Taxonomy" id="1314781"/>
    <lineage>
        <taxon>Eukaryota</taxon>
        <taxon>Fungi</taxon>
        <taxon>Dikarya</taxon>
        <taxon>Basidiomycota</taxon>
        <taxon>Agaricomycotina</taxon>
        <taxon>Agaricomycetes</taxon>
        <taxon>Auriculariales</taxon>
        <taxon>Exidiaceae</taxon>
        <taxon>Exidia</taxon>
    </lineage>
</organism>
<protein>
    <recommendedName>
        <fullName evidence="2">Helicase SMUBP-2/HCS1 1B domain-containing protein</fullName>
    </recommendedName>
</protein>
<name>A0A166N6I3_EXIGL</name>
<reference evidence="3 4" key="1">
    <citation type="journal article" date="2016" name="Mol. Biol. Evol.">
        <title>Comparative Genomics of Early-Diverging Mushroom-Forming Fungi Provides Insights into the Origins of Lignocellulose Decay Capabilities.</title>
        <authorList>
            <person name="Nagy L.G."/>
            <person name="Riley R."/>
            <person name="Tritt A."/>
            <person name="Adam C."/>
            <person name="Daum C."/>
            <person name="Floudas D."/>
            <person name="Sun H."/>
            <person name="Yadav J.S."/>
            <person name="Pangilinan J."/>
            <person name="Larsson K.H."/>
            <person name="Matsuura K."/>
            <person name="Barry K."/>
            <person name="Labutti K."/>
            <person name="Kuo R."/>
            <person name="Ohm R.A."/>
            <person name="Bhattacharya S.S."/>
            <person name="Shirouzu T."/>
            <person name="Yoshinaga Y."/>
            <person name="Martin F.M."/>
            <person name="Grigoriev I.V."/>
            <person name="Hibbett D.S."/>
        </authorList>
    </citation>
    <scope>NUCLEOTIDE SEQUENCE [LARGE SCALE GENOMIC DNA]</scope>
    <source>
        <strain evidence="3 4">HHB12029</strain>
    </source>
</reference>
<evidence type="ECO:0000256" key="1">
    <source>
        <dbReference type="SAM" id="MobiDB-lite"/>
    </source>
</evidence>
<evidence type="ECO:0000259" key="2">
    <source>
        <dbReference type="Pfam" id="PF21138"/>
    </source>
</evidence>
<feature type="region of interest" description="Disordered" evidence="1">
    <location>
        <begin position="101"/>
        <end position="127"/>
    </location>
</feature>
<feature type="domain" description="Helicase SMUBP-2/HCS1 1B" evidence="2">
    <location>
        <begin position="17"/>
        <end position="103"/>
    </location>
</feature>
<dbReference type="EMBL" id="KV426759">
    <property type="protein sequence ID" value="KZV78805.1"/>
    <property type="molecule type" value="Genomic_DNA"/>
</dbReference>
<proteinExistence type="predicted"/>
<accession>A0A166N6I3</accession>
<dbReference type="STRING" id="1314781.A0A166N6I3"/>
<dbReference type="Pfam" id="PF21138">
    <property type="entry name" value="SMUBP-2_HCS1_1B"/>
    <property type="match status" value="1"/>
</dbReference>